<comment type="caution">
    <text evidence="3">The sequence shown here is derived from an EMBL/GenBank/DDBJ whole genome shotgun (WGS) entry which is preliminary data.</text>
</comment>
<proteinExistence type="predicted"/>
<dbReference type="SUPFAM" id="SSF48317">
    <property type="entry name" value="Acid phosphatase/Vanadium-dependent haloperoxidase"/>
    <property type="match status" value="1"/>
</dbReference>
<feature type="chain" id="PRO_5021770120" evidence="1">
    <location>
        <begin position="22"/>
        <end position="432"/>
    </location>
</feature>
<dbReference type="GO" id="GO:0004601">
    <property type="term" value="F:peroxidase activity"/>
    <property type="evidence" value="ECO:0007669"/>
    <property type="project" value="UniProtKB-KW"/>
</dbReference>
<keyword evidence="1" id="KW-0732">Signal</keyword>
<dbReference type="Proteomes" id="UP000316852">
    <property type="component" value="Unassembled WGS sequence"/>
</dbReference>
<dbReference type="CDD" id="cd03398">
    <property type="entry name" value="PAP2_haloperoxidase"/>
    <property type="match status" value="1"/>
</dbReference>
<keyword evidence="3" id="KW-0575">Peroxidase</keyword>
<dbReference type="InterPro" id="IPR036938">
    <property type="entry name" value="PAP2/HPO_sf"/>
</dbReference>
<evidence type="ECO:0000256" key="1">
    <source>
        <dbReference type="SAM" id="SignalP"/>
    </source>
</evidence>
<evidence type="ECO:0000313" key="4">
    <source>
        <dbReference type="Proteomes" id="UP000316852"/>
    </source>
</evidence>
<dbReference type="InterPro" id="IPR052559">
    <property type="entry name" value="V-haloperoxidase"/>
</dbReference>
<dbReference type="PROSITE" id="PS51257">
    <property type="entry name" value="PROKAR_LIPOPROTEIN"/>
    <property type="match status" value="1"/>
</dbReference>
<keyword evidence="3" id="KW-0560">Oxidoreductase</keyword>
<reference evidence="3 4" key="1">
    <citation type="journal article" date="2019" name="Nat. Microbiol.">
        <title>Mediterranean grassland soil C-N compound turnover is dependent on rainfall and depth, and is mediated by genomically divergent microorganisms.</title>
        <authorList>
            <person name="Diamond S."/>
            <person name="Andeer P.F."/>
            <person name="Li Z."/>
            <person name="Crits-Christoph A."/>
            <person name="Burstein D."/>
            <person name="Anantharaman K."/>
            <person name="Lane K.R."/>
            <person name="Thomas B.C."/>
            <person name="Pan C."/>
            <person name="Northen T.R."/>
            <person name="Banfield J.F."/>
        </authorList>
    </citation>
    <scope>NUCLEOTIDE SEQUENCE [LARGE SCALE GENOMIC DNA]</scope>
    <source>
        <strain evidence="3">WS_6</strain>
    </source>
</reference>
<gene>
    <name evidence="3" type="ORF">E6K76_04900</name>
</gene>
<dbReference type="InterPro" id="IPR000326">
    <property type="entry name" value="PAP2/HPO"/>
</dbReference>
<dbReference type="Pfam" id="PF01569">
    <property type="entry name" value="PAP2"/>
    <property type="match status" value="1"/>
</dbReference>
<protein>
    <submittedName>
        <fullName evidence="3">Vanadium-dependent haloperoxidase</fullName>
    </submittedName>
</protein>
<feature type="signal peptide" evidence="1">
    <location>
        <begin position="1"/>
        <end position="21"/>
    </location>
</feature>
<accession>A0A538T704</accession>
<evidence type="ECO:0000259" key="2">
    <source>
        <dbReference type="Pfam" id="PF01569"/>
    </source>
</evidence>
<feature type="domain" description="Phosphatidic acid phosphatase type 2/haloperoxidase" evidence="2">
    <location>
        <begin position="310"/>
        <end position="412"/>
    </location>
</feature>
<sequence>MRIDRILAGALFLALATSSCSLENAVAPAGREPAGAGDSQTLLIRGPLDPRLPAPGREAASPEDRALFDRLISSAGEPRLGAAPNPVVFWNRVARELGLAAKLPPPMLARDYALVQVGVYEALVVSGDHLRGRLPAHAVAAGVASRVLLYLFPAAGERIAAAAADQIALAGGLRGRALGGWALGRAVAGIVVARGKGDGSDLPFNGTAPSGDGIWTGTNPVLPICGSWKTWILESGSEIQPEPPYPFGSTLDQNETQEVYDVSLHRTPEQIAIVHKWADLPPPTIWNDLLNDRIEESNLDLAGSARAHAYLNMAMADGFVSCWETKYRFWTARPFQRIPGLTTVIATPNFPSYTSGHSTVSAAAAAVLGVIFPGERDYFEQQAEEAAVSRLYGGIHFRHDNEEGARVGRLIGERVVERMRAGKPGRLLAGSR</sequence>
<dbReference type="PANTHER" id="PTHR34599">
    <property type="entry name" value="PEROXIDASE-RELATED"/>
    <property type="match status" value="1"/>
</dbReference>
<dbReference type="PANTHER" id="PTHR34599:SF1">
    <property type="entry name" value="PHOSPHATIDIC ACID PHOSPHATASE TYPE 2_HALOPEROXIDASE DOMAIN-CONTAINING PROTEIN"/>
    <property type="match status" value="1"/>
</dbReference>
<dbReference type="AlphaFoldDB" id="A0A538T704"/>
<dbReference type="Gene3D" id="1.10.606.20">
    <property type="match status" value="1"/>
</dbReference>
<evidence type="ECO:0000313" key="3">
    <source>
        <dbReference type="EMBL" id="TMQ59408.1"/>
    </source>
</evidence>
<dbReference type="EMBL" id="VBOW01000022">
    <property type="protein sequence ID" value="TMQ59408.1"/>
    <property type="molecule type" value="Genomic_DNA"/>
</dbReference>
<organism evidence="3 4">
    <name type="scientific">Eiseniibacteriota bacterium</name>
    <dbReference type="NCBI Taxonomy" id="2212470"/>
    <lineage>
        <taxon>Bacteria</taxon>
        <taxon>Candidatus Eiseniibacteriota</taxon>
    </lineage>
</organism>
<name>A0A538T704_UNCEI</name>